<dbReference type="AlphaFoldDB" id="A0A3S3UZ23"/>
<protein>
    <recommendedName>
        <fullName evidence="1">TniQ domain-containing protein</fullName>
    </recommendedName>
</protein>
<dbReference type="InterPro" id="IPR009492">
    <property type="entry name" value="TniQ"/>
</dbReference>
<feature type="domain" description="TniQ" evidence="1">
    <location>
        <begin position="6"/>
        <end position="138"/>
    </location>
</feature>
<proteinExistence type="predicted"/>
<dbReference type="Proteomes" id="UP000287168">
    <property type="component" value="Unassembled WGS sequence"/>
</dbReference>
<accession>A0A3S3UZ23</accession>
<gene>
    <name evidence="2" type="ORF">EP867_15180</name>
</gene>
<dbReference type="Pfam" id="PF06527">
    <property type="entry name" value="TniQ"/>
    <property type="match status" value="1"/>
</dbReference>
<organism evidence="2 3">
    <name type="scientific">Falsigemmobacter intermedius</name>
    <dbReference type="NCBI Taxonomy" id="1553448"/>
    <lineage>
        <taxon>Bacteria</taxon>
        <taxon>Pseudomonadati</taxon>
        <taxon>Pseudomonadota</taxon>
        <taxon>Alphaproteobacteria</taxon>
        <taxon>Rhodobacterales</taxon>
        <taxon>Paracoccaceae</taxon>
        <taxon>Falsigemmobacter</taxon>
    </lineage>
</organism>
<evidence type="ECO:0000313" key="2">
    <source>
        <dbReference type="EMBL" id="RWY38876.1"/>
    </source>
</evidence>
<dbReference type="OrthoDB" id="7595282at2"/>
<sequence length="305" mass="34206">MALSPRLPLFEDETVRSWIERLTAFHGPASVDDLCRQLGINYEGLRFGERDDIFRLGDITGESPALIHRNLLSLTRTGGQRIGPHALTHILRPLDERHICLRCLRQDAKGGPPGFHLRERWEWRLTTSQHCSRHGCELTRIDVPGDDWREEIALNAVTRPKRQEGTRAEDLFHTWLCGEISTRSGRGWTAAMSLPAAVDAVGVIGATLGLGIRDRWQDLEFRDRQRALNAGYTLLCLDKAALRPALFAGFGKKIQTFGQARNHGNPMGALWSWMRNRQTLAPTDPLAAEIFATFEEVQALAGTVS</sequence>
<comment type="caution">
    <text evidence="2">The sequence shown here is derived from an EMBL/GenBank/DDBJ whole genome shotgun (WGS) entry which is preliminary data.</text>
</comment>
<dbReference type="EMBL" id="SBLC01000028">
    <property type="protein sequence ID" value="RWY38876.1"/>
    <property type="molecule type" value="Genomic_DNA"/>
</dbReference>
<name>A0A3S3UZ23_9RHOB</name>
<keyword evidence="3" id="KW-1185">Reference proteome</keyword>
<reference evidence="2 3" key="1">
    <citation type="journal article" date="2015" name="Int. J. Syst. Evol. Microbiol.">
        <title>Gemmobacter intermedius sp. nov., isolated from a white stork (Ciconia ciconia).</title>
        <authorList>
            <person name="Kampfer P."/>
            <person name="Jerzak L."/>
            <person name="Wilharm G."/>
            <person name="Golke J."/>
            <person name="Busse H.J."/>
            <person name="Glaeser S.P."/>
        </authorList>
    </citation>
    <scope>NUCLEOTIDE SEQUENCE [LARGE SCALE GENOMIC DNA]</scope>
    <source>
        <strain evidence="2 3">119/4</strain>
    </source>
</reference>
<evidence type="ECO:0000313" key="3">
    <source>
        <dbReference type="Proteomes" id="UP000287168"/>
    </source>
</evidence>
<evidence type="ECO:0000259" key="1">
    <source>
        <dbReference type="Pfam" id="PF06527"/>
    </source>
</evidence>